<keyword evidence="7" id="KW-0342">GTP-binding</keyword>
<evidence type="ECO:0000256" key="2">
    <source>
        <dbReference type="ARBA" id="ARBA00008531"/>
    </source>
</evidence>
<dbReference type="InterPro" id="IPR027417">
    <property type="entry name" value="P-loop_NTPase"/>
</dbReference>
<dbReference type="AlphaFoldDB" id="A0A4P2VEA9"/>
<dbReference type="Pfam" id="PF00448">
    <property type="entry name" value="SRP54"/>
    <property type="match status" value="1"/>
</dbReference>
<dbReference type="NCBIfam" id="TIGR00064">
    <property type="entry name" value="ftsY"/>
    <property type="match status" value="1"/>
</dbReference>
<dbReference type="GO" id="GO:0005886">
    <property type="term" value="C:plasma membrane"/>
    <property type="evidence" value="ECO:0007669"/>
    <property type="project" value="UniProtKB-SubCell"/>
</dbReference>
<dbReference type="FunFam" id="3.40.50.300:FF:000566">
    <property type="entry name" value="Signal recognition particle receptor subunit alpha"/>
    <property type="match status" value="1"/>
</dbReference>
<accession>A0A4P2VEA9</accession>
<evidence type="ECO:0000256" key="7">
    <source>
        <dbReference type="ARBA" id="ARBA00023134"/>
    </source>
</evidence>
<keyword evidence="4" id="KW-0963">Cytoplasm</keyword>
<evidence type="ECO:0000313" key="12">
    <source>
        <dbReference type="Proteomes" id="UP000509448"/>
    </source>
</evidence>
<dbReference type="Proteomes" id="UP000509448">
    <property type="component" value="Chromosome"/>
</dbReference>
<evidence type="ECO:0000256" key="8">
    <source>
        <dbReference type="ARBA" id="ARBA00023136"/>
    </source>
</evidence>
<dbReference type="InterPro" id="IPR004390">
    <property type="entry name" value="SR_rcpt_FtsY"/>
</dbReference>
<dbReference type="SUPFAM" id="SSF47364">
    <property type="entry name" value="Domain of the SRP/SRP receptor G-proteins"/>
    <property type="match status" value="1"/>
</dbReference>
<evidence type="ECO:0000256" key="6">
    <source>
        <dbReference type="ARBA" id="ARBA00022801"/>
    </source>
</evidence>
<comment type="subcellular location">
    <subcellularLocation>
        <location evidence="1">Cell membrane</location>
        <topology evidence="1">Peripheral membrane protein</topology>
        <orientation evidence="1">Cytoplasmic side</orientation>
    </subcellularLocation>
</comment>
<sequence>MFGKLREALSGLRESLTTKELGEGEVSEALEDLKWRLIEGEVAIDAAEGLEAALRDALLGAKVRRSHQEEDVEARIREVLLSWLRPLEAAPLENVVQSKRPYVMVFLGVNGGGKTTTVAKVAHSLKGSGLRPLLAAADTFRAGAIEQLSLHAQRVGVEVVSQGYGADPAAVARDAVERAMSRHYDVVLIDTAGRMYTKSRLMDELRKIVEVAGAHERVMIVDALTGNDSVSQAKEFDREVGVDSVIVTKADADVRGGVILTLAYELRRPIRYLGMGQDYGDLVPFRADEVVDSLLRPA</sequence>
<keyword evidence="3" id="KW-1003">Cell membrane</keyword>
<dbReference type="SMART" id="SM00382">
    <property type="entry name" value="AAA"/>
    <property type="match status" value="1"/>
</dbReference>
<dbReference type="InterPro" id="IPR003593">
    <property type="entry name" value="AAA+_ATPase"/>
</dbReference>
<dbReference type="EMBL" id="AP018732">
    <property type="protein sequence ID" value="BBE42966.1"/>
    <property type="molecule type" value="Genomic_DNA"/>
</dbReference>
<keyword evidence="8" id="KW-0472">Membrane</keyword>
<keyword evidence="12" id="KW-1185">Reference proteome</keyword>
<dbReference type="PROSITE" id="PS00300">
    <property type="entry name" value="SRP54"/>
    <property type="match status" value="1"/>
</dbReference>
<dbReference type="GO" id="GO:0003924">
    <property type="term" value="F:GTPase activity"/>
    <property type="evidence" value="ECO:0007669"/>
    <property type="project" value="TreeGrafter"/>
</dbReference>
<evidence type="ECO:0000256" key="9">
    <source>
        <dbReference type="ARBA" id="ARBA00023170"/>
    </source>
</evidence>
<dbReference type="OrthoDB" id="372188at2157"/>
<dbReference type="InterPro" id="IPR042101">
    <property type="entry name" value="SRP54_N_sf"/>
</dbReference>
<dbReference type="GO" id="GO:0005525">
    <property type="term" value="F:GTP binding"/>
    <property type="evidence" value="ECO:0007669"/>
    <property type="project" value="UniProtKB-KW"/>
</dbReference>
<reference evidence="11 12" key="1">
    <citation type="journal article" date="2019" name="ISME J.">
        <title>Isolation and characterization of a thermophilic sulfur- and iron-reducing thaumarchaeote from a terrestrial acidic hot spring.</title>
        <authorList>
            <person name="Kato S."/>
            <person name="Itoh T."/>
            <person name="Yuki M."/>
            <person name="Nagamori M."/>
            <person name="Ohnishi M."/>
            <person name="Uematsu K."/>
            <person name="Suzuki K."/>
            <person name="Takashina T."/>
            <person name="Ohkuma M."/>
        </authorList>
    </citation>
    <scope>NUCLEOTIDE SEQUENCE [LARGE SCALE GENOMIC DNA]</scope>
    <source>
        <strain evidence="11 12">NAS-02</strain>
    </source>
</reference>
<keyword evidence="6" id="KW-0378">Hydrolase</keyword>
<dbReference type="SMART" id="SM00962">
    <property type="entry name" value="SRP54"/>
    <property type="match status" value="1"/>
</dbReference>
<evidence type="ECO:0000259" key="10">
    <source>
        <dbReference type="PROSITE" id="PS00300"/>
    </source>
</evidence>
<dbReference type="GO" id="GO:0006614">
    <property type="term" value="P:SRP-dependent cotranslational protein targeting to membrane"/>
    <property type="evidence" value="ECO:0007669"/>
    <property type="project" value="InterPro"/>
</dbReference>
<dbReference type="Gene3D" id="3.40.50.300">
    <property type="entry name" value="P-loop containing nucleotide triphosphate hydrolases"/>
    <property type="match status" value="1"/>
</dbReference>
<gene>
    <name evidence="11" type="ORF">NAS2_1589</name>
</gene>
<dbReference type="InterPro" id="IPR036225">
    <property type="entry name" value="SRP/SRP_N"/>
</dbReference>
<dbReference type="InterPro" id="IPR000897">
    <property type="entry name" value="SRP54_GTPase_dom"/>
</dbReference>
<dbReference type="GO" id="GO:0005047">
    <property type="term" value="F:signal recognition particle binding"/>
    <property type="evidence" value="ECO:0007669"/>
    <property type="project" value="TreeGrafter"/>
</dbReference>
<dbReference type="SUPFAM" id="SSF52540">
    <property type="entry name" value="P-loop containing nucleoside triphosphate hydrolases"/>
    <property type="match status" value="1"/>
</dbReference>
<keyword evidence="5" id="KW-0547">Nucleotide-binding</keyword>
<protein>
    <submittedName>
        <fullName evidence="11">Signal recognition particle receptor protein FtsY</fullName>
    </submittedName>
</protein>
<evidence type="ECO:0000313" key="11">
    <source>
        <dbReference type="EMBL" id="BBE42966.1"/>
    </source>
</evidence>
<dbReference type="GeneID" id="55585397"/>
<name>A0A4P2VEA9_9ARCH</name>
<evidence type="ECO:0000256" key="1">
    <source>
        <dbReference type="ARBA" id="ARBA00004413"/>
    </source>
</evidence>
<evidence type="ECO:0000256" key="3">
    <source>
        <dbReference type="ARBA" id="ARBA00022475"/>
    </source>
</evidence>
<evidence type="ECO:0000256" key="4">
    <source>
        <dbReference type="ARBA" id="ARBA00022490"/>
    </source>
</evidence>
<organism evidence="11 12">
    <name type="scientific">Conexivisphaera calida</name>
    <dbReference type="NCBI Taxonomy" id="1874277"/>
    <lineage>
        <taxon>Archaea</taxon>
        <taxon>Nitrososphaerota</taxon>
        <taxon>Conexivisphaeria</taxon>
        <taxon>Conexivisphaerales</taxon>
        <taxon>Conexivisphaeraceae</taxon>
        <taxon>Conexivisphaera</taxon>
    </lineage>
</organism>
<keyword evidence="9 11" id="KW-0675">Receptor</keyword>
<comment type="similarity">
    <text evidence="2">Belongs to the GTP-binding SRP family.</text>
</comment>
<dbReference type="PANTHER" id="PTHR43134:SF1">
    <property type="entry name" value="SIGNAL RECOGNITION PARTICLE RECEPTOR SUBUNIT ALPHA"/>
    <property type="match status" value="1"/>
</dbReference>
<dbReference type="Gene3D" id="1.20.120.140">
    <property type="entry name" value="Signal recognition particle SRP54, nucleotide-binding domain"/>
    <property type="match status" value="1"/>
</dbReference>
<dbReference type="KEGG" id="ccai:NAS2_1589"/>
<dbReference type="RefSeq" id="WP_174449343.1">
    <property type="nucleotide sequence ID" value="NZ_AP018732.1"/>
</dbReference>
<dbReference type="PANTHER" id="PTHR43134">
    <property type="entry name" value="SIGNAL RECOGNITION PARTICLE RECEPTOR SUBUNIT ALPHA"/>
    <property type="match status" value="1"/>
</dbReference>
<proteinExistence type="inferred from homology"/>
<feature type="domain" description="SRP54-type proteins GTP-binding" evidence="10">
    <location>
        <begin position="269"/>
        <end position="282"/>
    </location>
</feature>
<evidence type="ECO:0000256" key="5">
    <source>
        <dbReference type="ARBA" id="ARBA00022741"/>
    </source>
</evidence>